<feature type="transmembrane region" description="Helical" evidence="4">
    <location>
        <begin position="94"/>
        <end position="117"/>
    </location>
</feature>
<sequence length="405" mass="42333">MRFTTAIFLFLGTLLTSAGYGATFLLNDYFHTLGGNEVDTGLALAAAMAGTFVGVPLVGWFSGRAGAANLAACGALSVAAGFGLLAMLTSITPLTAVGGFLIGLGWGTFYLAAPMAVIERTDDADRALWFTRFGAFQMAGIGGSPILADFAISTLHFSTVTTFLVVGGIALAAAVMLAAFQRAAVALHPASGSRRWLRDFPAISRTAAIYPIIMVALGACVFSGILTFQTALVAGTAARASTFFAIYAVTVVLSRWLLAPLVNRAPRETSAQILLFIMVLGILAMFAVPASAVFHMLAAVLLGIGYGLVYSIIQTQAVNDSPVEHRPAALTWFVLSYFVGVFGFPAVGGWVLVHAGKSGLLLLILACGLAELAIAVWTAKRAYRSNQASMPRAAARPVAKQAVRR</sequence>
<dbReference type="Pfam" id="PF07690">
    <property type="entry name" value="MFS_1"/>
    <property type="match status" value="1"/>
</dbReference>
<dbReference type="PANTHER" id="PTHR23531:SF1">
    <property type="entry name" value="QUINOLENE RESISTANCE PROTEIN NORA"/>
    <property type="match status" value="1"/>
</dbReference>
<gene>
    <name evidence="6" type="ORF">C5750_23245</name>
</gene>
<organism evidence="6 7">
    <name type="scientific">Phyllobacterium myrsinacearum</name>
    <dbReference type="NCBI Taxonomy" id="28101"/>
    <lineage>
        <taxon>Bacteria</taxon>
        <taxon>Pseudomonadati</taxon>
        <taxon>Pseudomonadota</taxon>
        <taxon>Alphaproteobacteria</taxon>
        <taxon>Hyphomicrobiales</taxon>
        <taxon>Phyllobacteriaceae</taxon>
        <taxon>Phyllobacterium</taxon>
    </lineage>
</organism>
<protein>
    <submittedName>
        <fullName evidence="6">MFS transporter</fullName>
    </submittedName>
</protein>
<feature type="transmembrane region" description="Helical" evidence="4">
    <location>
        <begin position="129"/>
        <end position="148"/>
    </location>
</feature>
<feature type="transmembrane region" description="Helical" evidence="4">
    <location>
        <begin position="270"/>
        <end position="288"/>
    </location>
</feature>
<evidence type="ECO:0000256" key="3">
    <source>
        <dbReference type="ARBA" id="ARBA00023136"/>
    </source>
</evidence>
<dbReference type="Gene3D" id="1.20.1250.20">
    <property type="entry name" value="MFS general substrate transporter like domains"/>
    <property type="match status" value="1"/>
</dbReference>
<evidence type="ECO:0000256" key="4">
    <source>
        <dbReference type="SAM" id="Phobius"/>
    </source>
</evidence>
<dbReference type="RefSeq" id="WP_105737226.1">
    <property type="nucleotide sequence ID" value="NZ_PVBT01000008.1"/>
</dbReference>
<feature type="transmembrane region" description="Helical" evidence="4">
    <location>
        <begin position="359"/>
        <end position="379"/>
    </location>
</feature>
<keyword evidence="1 4" id="KW-0812">Transmembrane</keyword>
<dbReference type="Proteomes" id="UP000238563">
    <property type="component" value="Unassembled WGS sequence"/>
</dbReference>
<feature type="transmembrane region" description="Helical" evidence="4">
    <location>
        <begin position="160"/>
        <end position="187"/>
    </location>
</feature>
<evidence type="ECO:0000256" key="1">
    <source>
        <dbReference type="ARBA" id="ARBA00022692"/>
    </source>
</evidence>
<dbReference type="AlphaFoldDB" id="A0A2S9JBY7"/>
<dbReference type="InterPro" id="IPR011701">
    <property type="entry name" value="MFS"/>
</dbReference>
<accession>A0A2S9JBY7</accession>
<dbReference type="SUPFAM" id="SSF103473">
    <property type="entry name" value="MFS general substrate transporter"/>
    <property type="match status" value="1"/>
</dbReference>
<dbReference type="OrthoDB" id="8046314at2"/>
<feature type="transmembrane region" description="Helical" evidence="4">
    <location>
        <begin position="240"/>
        <end position="258"/>
    </location>
</feature>
<proteinExistence type="predicted"/>
<dbReference type="GO" id="GO:0022857">
    <property type="term" value="F:transmembrane transporter activity"/>
    <property type="evidence" value="ECO:0007669"/>
    <property type="project" value="InterPro"/>
</dbReference>
<dbReference type="PROSITE" id="PS50850">
    <property type="entry name" value="MFS"/>
    <property type="match status" value="1"/>
</dbReference>
<feature type="transmembrane region" description="Helical" evidence="4">
    <location>
        <begin position="208"/>
        <end position="228"/>
    </location>
</feature>
<dbReference type="PANTHER" id="PTHR23531">
    <property type="entry name" value="QUINOLENE RESISTANCE PROTEIN NORA"/>
    <property type="match status" value="1"/>
</dbReference>
<feature type="domain" description="Major facilitator superfamily (MFS) profile" evidence="5">
    <location>
        <begin position="1"/>
        <end position="383"/>
    </location>
</feature>
<comment type="caution">
    <text evidence="6">The sequence shown here is derived from an EMBL/GenBank/DDBJ whole genome shotgun (WGS) entry which is preliminary data.</text>
</comment>
<evidence type="ECO:0000313" key="7">
    <source>
        <dbReference type="Proteomes" id="UP000238563"/>
    </source>
</evidence>
<evidence type="ECO:0000256" key="2">
    <source>
        <dbReference type="ARBA" id="ARBA00022989"/>
    </source>
</evidence>
<feature type="transmembrane region" description="Helical" evidence="4">
    <location>
        <begin position="294"/>
        <end position="313"/>
    </location>
</feature>
<reference evidence="6 7" key="1">
    <citation type="submission" date="2018-02" db="EMBL/GenBank/DDBJ databases">
        <title>The draft genome of Phyllobacterium myrsinacearum DSM5892.</title>
        <authorList>
            <person name="Li L."/>
            <person name="Liu L."/>
            <person name="Zhang X."/>
            <person name="Wang T."/>
        </authorList>
    </citation>
    <scope>NUCLEOTIDE SEQUENCE [LARGE SCALE GENOMIC DNA]</scope>
    <source>
        <strain evidence="6 7">DSM 5892</strain>
    </source>
</reference>
<evidence type="ECO:0000259" key="5">
    <source>
        <dbReference type="PROSITE" id="PS50850"/>
    </source>
</evidence>
<keyword evidence="2 4" id="KW-1133">Transmembrane helix</keyword>
<keyword evidence="3 4" id="KW-0472">Membrane</keyword>
<dbReference type="InterPro" id="IPR036259">
    <property type="entry name" value="MFS_trans_sf"/>
</dbReference>
<feature type="transmembrane region" description="Helical" evidence="4">
    <location>
        <begin position="334"/>
        <end position="353"/>
    </location>
</feature>
<dbReference type="InterPro" id="IPR052714">
    <property type="entry name" value="MFS_Exporter"/>
</dbReference>
<feature type="transmembrane region" description="Helical" evidence="4">
    <location>
        <begin position="68"/>
        <end position="88"/>
    </location>
</feature>
<dbReference type="InterPro" id="IPR020846">
    <property type="entry name" value="MFS_dom"/>
</dbReference>
<feature type="transmembrane region" description="Helical" evidence="4">
    <location>
        <begin position="42"/>
        <end position="61"/>
    </location>
</feature>
<dbReference type="EMBL" id="PVBT01000008">
    <property type="protein sequence ID" value="PRD50231.1"/>
    <property type="molecule type" value="Genomic_DNA"/>
</dbReference>
<name>A0A2S9JBY7_9HYPH</name>
<evidence type="ECO:0000313" key="6">
    <source>
        <dbReference type="EMBL" id="PRD50231.1"/>
    </source>
</evidence>
<keyword evidence="7" id="KW-1185">Reference proteome</keyword>